<comment type="caution">
    <text evidence="1">The sequence shown here is derived from an EMBL/GenBank/DDBJ whole genome shotgun (WGS) entry which is preliminary data.</text>
</comment>
<accession>A0A0F9LMJ2</accession>
<proteinExistence type="predicted"/>
<dbReference type="Gene3D" id="2.160.20.10">
    <property type="entry name" value="Single-stranded right-handed beta-helix, Pectin lyase-like"/>
    <property type="match status" value="1"/>
</dbReference>
<dbReference type="SUPFAM" id="SSF51126">
    <property type="entry name" value="Pectin lyase-like"/>
    <property type="match status" value="1"/>
</dbReference>
<name>A0A0F9LMJ2_9ZZZZ</name>
<evidence type="ECO:0000313" key="1">
    <source>
        <dbReference type="EMBL" id="KKM94588.1"/>
    </source>
</evidence>
<dbReference type="EMBL" id="LAZR01006118">
    <property type="protein sequence ID" value="KKM94588.1"/>
    <property type="molecule type" value="Genomic_DNA"/>
</dbReference>
<dbReference type="InterPro" id="IPR011050">
    <property type="entry name" value="Pectin_lyase_fold/virulence"/>
</dbReference>
<protein>
    <submittedName>
        <fullName evidence="1">Uncharacterized protein</fullName>
    </submittedName>
</protein>
<organism evidence="1">
    <name type="scientific">marine sediment metagenome</name>
    <dbReference type="NCBI Taxonomy" id="412755"/>
    <lineage>
        <taxon>unclassified sequences</taxon>
        <taxon>metagenomes</taxon>
        <taxon>ecological metagenomes</taxon>
    </lineage>
</organism>
<sequence length="652" mass="71109">NDSHVLIDEDYGTGVLRLPSLRYYIYLTREGQYWVDVSAPVYTKARYGYYHPIYVYRYVAEFYMDVNNKIPFTVSQEQNPGQIIVVASSTYKGLKYDRICDGTRDEVEINDAIRYLSETYGGGIVELTEGTFYTAAPIVPDDNIVLQGRGWNTIVEKNGNFTGIELIGGSGSEYTGVKLKDFKITRNSADSNGGVYLINLTYVDNLILDNILLYDAYTDALKIANCSDFLTFNCNVQRFKDWGLYYTGSQGIISNCVADGDSISTANSSRGIIAVSCTDTLIVNCRAVNLAASNTLIGIYLSGNGNKIDGCFVKNLTVSTADIAYGIWATNDQQQIINNYVDDIDNTNTAANANGIKLKDSDDSLVSNNYIINGSGIGLLVDSDSIRALVNSNFCRANGSDSGITNENEHNFSDAGTDTMTEGNSWGPKGNIKVVSSANYIVLDGDGYKVVLVTTGASDRTITLPTASANKRRQLTVIKADSGAGKVIIDGEGAETINGATTENLVSQYDYLKVVCDGSNWLVLDRKQSFETAWLLNELGGAGVGDWTNVHLGNDPTDPTDNLTHGLNAPISDLLYKVLISTDGTDVTSFEVVGWGGYDGANHLGIQKVYIDNNNVLIQTGANGFEYINESGNRVIVDIENWYYKIKVWKLG</sequence>
<gene>
    <name evidence="1" type="ORF">LCGC14_1196870</name>
</gene>
<dbReference type="InterPro" id="IPR012334">
    <property type="entry name" value="Pectin_lyas_fold"/>
</dbReference>
<dbReference type="AlphaFoldDB" id="A0A0F9LMJ2"/>
<feature type="non-terminal residue" evidence="1">
    <location>
        <position position="1"/>
    </location>
</feature>
<reference evidence="1" key="1">
    <citation type="journal article" date="2015" name="Nature">
        <title>Complex archaea that bridge the gap between prokaryotes and eukaryotes.</title>
        <authorList>
            <person name="Spang A."/>
            <person name="Saw J.H."/>
            <person name="Jorgensen S.L."/>
            <person name="Zaremba-Niedzwiedzka K."/>
            <person name="Martijn J."/>
            <person name="Lind A.E."/>
            <person name="van Eijk R."/>
            <person name="Schleper C."/>
            <person name="Guy L."/>
            <person name="Ettema T.J."/>
        </authorList>
    </citation>
    <scope>NUCLEOTIDE SEQUENCE</scope>
</reference>